<reference evidence="13 14" key="1">
    <citation type="submission" date="2015-08" db="EMBL/GenBank/DDBJ databases">
        <authorList>
            <person name="Babu N.S."/>
            <person name="Beckwith C.J."/>
            <person name="Beseler K.G."/>
            <person name="Brison A."/>
            <person name="Carone J.V."/>
            <person name="Caskin T.P."/>
            <person name="Diamond M."/>
            <person name="Durham M.E."/>
            <person name="Foxe J.M."/>
            <person name="Go M."/>
            <person name="Henderson B.A."/>
            <person name="Jones I.B."/>
            <person name="McGettigan J.A."/>
            <person name="Micheletti S.J."/>
            <person name="Nasrallah M.E."/>
            <person name="Ortiz D."/>
            <person name="Piller C.R."/>
            <person name="Privatt S.R."/>
            <person name="Schneider S.L."/>
            <person name="Sharp S."/>
            <person name="Smith T.C."/>
            <person name="Stanton J.D."/>
            <person name="Ullery H.E."/>
            <person name="Wilson R.J."/>
            <person name="Serrano M.G."/>
            <person name="Buck G."/>
            <person name="Lee V."/>
            <person name="Wang Y."/>
            <person name="Carvalho R."/>
            <person name="Voegtly L."/>
            <person name="Shi R."/>
            <person name="Duckworth R."/>
            <person name="Johnson A."/>
            <person name="Loviza R."/>
            <person name="Walstead R."/>
            <person name="Shah Z."/>
            <person name="Kiflezghi M."/>
            <person name="Wade K."/>
            <person name="Ball S.L."/>
            <person name="Bradley K.W."/>
            <person name="Asai D.J."/>
            <person name="Bowman C.A."/>
            <person name="Russell D.A."/>
            <person name="Pope W.H."/>
            <person name="Jacobs-Sera D."/>
            <person name="Hendrix R.W."/>
            <person name="Hatfull G.F."/>
        </authorList>
    </citation>
    <scope>NUCLEOTIDE SEQUENCE [LARGE SCALE GENOMIC DNA]</scope>
    <source>
        <strain evidence="13 14">DSM 27648</strain>
    </source>
</reference>
<keyword evidence="8 12" id="KW-0249">Electron transport</keyword>
<evidence type="ECO:0000256" key="10">
    <source>
        <dbReference type="ARBA" id="ARBA00023004"/>
    </source>
</evidence>
<feature type="transmembrane region" description="Helical" evidence="12">
    <location>
        <begin position="216"/>
        <end position="234"/>
    </location>
</feature>
<evidence type="ECO:0000256" key="3">
    <source>
        <dbReference type="ARBA" id="ARBA00022448"/>
    </source>
</evidence>
<keyword evidence="9 12" id="KW-1133">Transmembrane helix</keyword>
<dbReference type="Pfam" id="PF01654">
    <property type="entry name" value="Cyt_bd_oxida_I"/>
    <property type="match status" value="1"/>
</dbReference>
<keyword evidence="5 12" id="KW-0349">Heme</keyword>
<dbReference type="GO" id="GO:0016682">
    <property type="term" value="F:oxidoreductase activity, acting on diphenols and related substances as donors, oxygen as acceptor"/>
    <property type="evidence" value="ECO:0007669"/>
    <property type="project" value="TreeGrafter"/>
</dbReference>
<evidence type="ECO:0000256" key="7">
    <source>
        <dbReference type="ARBA" id="ARBA00022723"/>
    </source>
</evidence>
<evidence type="ECO:0000256" key="8">
    <source>
        <dbReference type="ARBA" id="ARBA00022982"/>
    </source>
</evidence>
<evidence type="ECO:0000256" key="4">
    <source>
        <dbReference type="ARBA" id="ARBA00022475"/>
    </source>
</evidence>
<evidence type="ECO:0000256" key="1">
    <source>
        <dbReference type="ARBA" id="ARBA00004651"/>
    </source>
</evidence>
<dbReference type="GO" id="GO:0019646">
    <property type="term" value="P:aerobic electron transport chain"/>
    <property type="evidence" value="ECO:0007669"/>
    <property type="project" value="InterPro"/>
</dbReference>
<feature type="transmembrane region" description="Helical" evidence="12">
    <location>
        <begin position="53"/>
        <end position="70"/>
    </location>
</feature>
<comment type="similarity">
    <text evidence="2 12">Belongs to the cytochrome ubiquinol oxidase subunit 1 family.</text>
</comment>
<dbReference type="Proteomes" id="UP000064967">
    <property type="component" value="Chromosome"/>
</dbReference>
<dbReference type="OrthoDB" id="9807042at2"/>
<evidence type="ECO:0000256" key="9">
    <source>
        <dbReference type="ARBA" id="ARBA00022989"/>
    </source>
</evidence>
<dbReference type="GO" id="GO:0020037">
    <property type="term" value="F:heme binding"/>
    <property type="evidence" value="ECO:0007669"/>
    <property type="project" value="TreeGrafter"/>
</dbReference>
<organism evidence="13 14">
    <name type="scientific">Labilithrix luteola</name>
    <dbReference type="NCBI Taxonomy" id="1391654"/>
    <lineage>
        <taxon>Bacteria</taxon>
        <taxon>Pseudomonadati</taxon>
        <taxon>Myxococcota</taxon>
        <taxon>Polyangia</taxon>
        <taxon>Polyangiales</taxon>
        <taxon>Labilitrichaceae</taxon>
        <taxon>Labilithrix</taxon>
    </lineage>
</organism>
<keyword evidence="14" id="KW-1185">Reference proteome</keyword>
<dbReference type="PANTHER" id="PTHR30365">
    <property type="entry name" value="CYTOCHROME D UBIQUINOL OXIDASE"/>
    <property type="match status" value="1"/>
</dbReference>
<dbReference type="RefSeq" id="WP_146648731.1">
    <property type="nucleotide sequence ID" value="NZ_CP012333.1"/>
</dbReference>
<feature type="transmembrane region" description="Helical" evidence="12">
    <location>
        <begin position="322"/>
        <end position="345"/>
    </location>
</feature>
<feature type="transmembrane region" description="Helical" evidence="12">
    <location>
        <begin position="182"/>
        <end position="204"/>
    </location>
</feature>
<keyword evidence="4 12" id="KW-1003">Cell membrane</keyword>
<proteinExistence type="inferred from homology"/>
<dbReference type="GO" id="GO:0070069">
    <property type="term" value="C:cytochrome complex"/>
    <property type="evidence" value="ECO:0007669"/>
    <property type="project" value="UniProtKB-UniRule"/>
</dbReference>
<dbReference type="AlphaFoldDB" id="A0A0K1PVR5"/>
<dbReference type="PIRSF" id="PIRSF006446">
    <property type="entry name" value="Cyt_quinol_oxidase_1"/>
    <property type="match status" value="1"/>
</dbReference>
<name>A0A0K1PVR5_9BACT</name>
<comment type="subcellular location">
    <subcellularLocation>
        <location evidence="1">Cell membrane</location>
        <topology evidence="1">Multi-pass membrane protein</topology>
    </subcellularLocation>
</comment>
<evidence type="ECO:0000256" key="5">
    <source>
        <dbReference type="ARBA" id="ARBA00022617"/>
    </source>
</evidence>
<evidence type="ECO:0000256" key="2">
    <source>
        <dbReference type="ARBA" id="ARBA00009819"/>
    </source>
</evidence>
<dbReference type="InterPro" id="IPR002585">
    <property type="entry name" value="Cyt-d_ubiquinol_oxidase_su_1"/>
</dbReference>
<keyword evidence="10 12" id="KW-0408">Iron</keyword>
<feature type="transmembrane region" description="Helical" evidence="12">
    <location>
        <begin position="90"/>
        <end position="114"/>
    </location>
</feature>
<feature type="transmembrane region" description="Helical" evidence="12">
    <location>
        <begin position="20"/>
        <end position="41"/>
    </location>
</feature>
<sequence>MTSIGWSRFQFAFTIVYHYLFPQLTMGLALLLVAFKAFALRTKNPVYDDLARFWGRIFAINFGVGVVTGIPMEFQFGTNWARFSNFSGSVIGLTLAMEGLFAFFAESAFLGLFLFGEKRIGPRAHFFSAVMVFLGSWLSGYFIVTTNAFMQHPVGHEVDPSGRLVLSDVTAFLFNPWAIWQYAHTMSAAVITGAFVVTAVAAYWALMRRHERHTRIALRVGVVVGFVACVLQLFPTGDQHGKMLARHQPAALAAAEGKFTSGTHAELVIIGQPNVPQRRLENPIVVPGVLSFLAYGSFGAHVRGLDDFPQDEWPDQIELLYYAYHIMVGLGTLLIAVMGLALLLLRHDRLMHTRWVLWLLMLAFPFPYIATSAGWMTAELGRQPWVIYGLMRTIHGTSPHVSSGNVVFSTLGYMGLYTLVSLAFLFLVGRILRQGPEPADVVHGPAPSALDPRAEPAE</sequence>
<dbReference type="PATRIC" id="fig|1391654.3.peg.4348"/>
<feature type="transmembrane region" description="Helical" evidence="12">
    <location>
        <begin position="357"/>
        <end position="378"/>
    </location>
</feature>
<accession>A0A0K1PVR5</accession>
<dbReference type="GO" id="GO:0046872">
    <property type="term" value="F:metal ion binding"/>
    <property type="evidence" value="ECO:0007669"/>
    <property type="project" value="UniProtKB-UniRule"/>
</dbReference>
<dbReference type="GO" id="GO:0005886">
    <property type="term" value="C:plasma membrane"/>
    <property type="evidence" value="ECO:0007669"/>
    <property type="project" value="UniProtKB-SubCell"/>
</dbReference>
<evidence type="ECO:0000313" key="13">
    <source>
        <dbReference type="EMBL" id="AKU97625.1"/>
    </source>
</evidence>
<evidence type="ECO:0000256" key="11">
    <source>
        <dbReference type="ARBA" id="ARBA00023136"/>
    </source>
</evidence>
<keyword evidence="6 12" id="KW-0812">Transmembrane</keyword>
<dbReference type="KEGG" id="llu:AKJ09_04289"/>
<dbReference type="EMBL" id="CP012333">
    <property type="protein sequence ID" value="AKU97625.1"/>
    <property type="molecule type" value="Genomic_DNA"/>
</dbReference>
<dbReference type="STRING" id="1391654.AKJ09_04289"/>
<keyword evidence="11 12" id="KW-0472">Membrane</keyword>
<evidence type="ECO:0000256" key="6">
    <source>
        <dbReference type="ARBA" id="ARBA00022692"/>
    </source>
</evidence>
<evidence type="ECO:0000313" key="14">
    <source>
        <dbReference type="Proteomes" id="UP000064967"/>
    </source>
</evidence>
<keyword evidence="7 12" id="KW-0479">Metal-binding</keyword>
<dbReference type="PANTHER" id="PTHR30365:SF14">
    <property type="entry name" value="CYTOCHROME BD MENAQUINOL OXIDASE SUBUNIT I-RELATED"/>
    <property type="match status" value="1"/>
</dbReference>
<feature type="transmembrane region" description="Helical" evidence="12">
    <location>
        <begin position="126"/>
        <end position="144"/>
    </location>
</feature>
<protein>
    <submittedName>
        <fullName evidence="13">Cytochrome d ubiquinol oxidase subunit I</fullName>
    </submittedName>
</protein>
<keyword evidence="3 12" id="KW-0813">Transport</keyword>
<gene>
    <name evidence="13" type="ORF">AKJ09_04289</name>
</gene>
<feature type="transmembrane region" description="Helical" evidence="12">
    <location>
        <begin position="406"/>
        <end position="428"/>
    </location>
</feature>
<evidence type="ECO:0000256" key="12">
    <source>
        <dbReference type="PIRNR" id="PIRNR006446"/>
    </source>
</evidence>
<dbReference type="GO" id="GO:0009055">
    <property type="term" value="F:electron transfer activity"/>
    <property type="evidence" value="ECO:0007669"/>
    <property type="project" value="UniProtKB-UniRule"/>
</dbReference>